<keyword evidence="2" id="KW-1185">Reference proteome</keyword>
<organism evidence="1 2">
    <name type="scientific">Arthrobacter phage KeAlii</name>
    <dbReference type="NCBI Taxonomy" id="2885973"/>
    <lineage>
        <taxon>Viruses</taxon>
        <taxon>Duplodnaviria</taxon>
        <taxon>Heunggongvirae</taxon>
        <taxon>Uroviricota</taxon>
        <taxon>Caudoviricetes</taxon>
        <taxon>Casidaviridae</taxon>
        <taxon>Manhattanvirus</taxon>
        <taxon>Manhattanvirus kealii</taxon>
    </lineage>
</organism>
<dbReference type="GeneID" id="77954553"/>
<dbReference type="EMBL" id="OK040777">
    <property type="protein sequence ID" value="UDL14651.1"/>
    <property type="molecule type" value="Genomic_DNA"/>
</dbReference>
<evidence type="ECO:0000313" key="1">
    <source>
        <dbReference type="EMBL" id="UDL14651.1"/>
    </source>
</evidence>
<name>A0AA94WTP7_9CAUD</name>
<proteinExistence type="predicted"/>
<reference evidence="1" key="1">
    <citation type="submission" date="2024-06" db="EMBL/GenBank/DDBJ databases">
        <authorList>
            <person name="Valenzuela N."/>
            <person name="Pablo J."/>
            <person name="Strother B."/>
            <person name="Cravalho Y."/>
            <person name="Barto Z."/>
            <person name="Kane C."/>
            <person name="Chong R.A."/>
            <person name="Kawasaki K."/>
            <person name="Cruz S."/>
            <person name="Porter M.L."/>
            <person name="Pearce R."/>
            <person name="Hohenstein G."/>
            <person name="Li K."/>
            <person name="Kaniho J."/>
            <person name="Sadones M."/>
            <person name="Hamlin F."/>
            <person name="Daniels M."/>
            <person name="McKee K."/>
            <person name="Furlong K.P."/>
            <person name="Rudner A.D."/>
            <person name="Beyer A.R."/>
            <person name="Edgington N.P."/>
            <person name="Freise A.C."/>
            <person name="Garcia Costas A.M."/>
            <person name="Gibb B.P."/>
            <person name="Klyczek K.K."/>
            <person name="Swerdlow S.J."/>
            <person name="Garlena R.A."/>
            <person name="Russell D.A."/>
            <person name="Jacobs-Sera D."/>
            <person name="Hatfull G.F."/>
        </authorList>
    </citation>
    <scope>NUCLEOTIDE SEQUENCE</scope>
</reference>
<gene>
    <name evidence="1" type="primary">45</name>
    <name evidence="1" type="ORF">SEA_KEALII_45</name>
</gene>
<dbReference type="Proteomes" id="UP000827862">
    <property type="component" value="Segment"/>
</dbReference>
<protein>
    <submittedName>
        <fullName evidence="1">Uncharacterized protein</fullName>
    </submittedName>
</protein>
<dbReference type="RefSeq" id="YP_010678162.1">
    <property type="nucleotide sequence ID" value="NC_071031.1"/>
</dbReference>
<dbReference type="KEGG" id="vg:77954553"/>
<evidence type="ECO:0000313" key="2">
    <source>
        <dbReference type="Proteomes" id="UP000827862"/>
    </source>
</evidence>
<sequence>MPLHPLISISERDRASVYVDGVCELFRVTVEEAYDFAEAVSATLWANDLRESPLAA</sequence>
<accession>A0AA94WTP7</accession>